<dbReference type="Pfam" id="PF04445">
    <property type="entry name" value="SAM_MT"/>
    <property type="match status" value="1"/>
</dbReference>
<dbReference type="Gene3D" id="3.40.50.150">
    <property type="entry name" value="Vaccinia Virus protein VP39"/>
    <property type="match status" value="1"/>
</dbReference>
<dbReference type="SUPFAM" id="SSF53335">
    <property type="entry name" value="S-adenosyl-L-methionine-dependent methyltransferases"/>
    <property type="match status" value="1"/>
</dbReference>
<dbReference type="EMBL" id="JH611156">
    <property type="protein sequence ID" value="EJP71809.1"/>
    <property type="molecule type" value="Genomic_DNA"/>
</dbReference>
<protein>
    <recommendedName>
        <fullName evidence="3">Ribosomal RNA small subunit methyltransferase J</fullName>
    </recommendedName>
</protein>
<reference evidence="1 2" key="1">
    <citation type="journal article" date="2012" name="ISME J.">
        <title>Genomic insights to SAR86, an abundant and uncultivated marine bacterial lineage.</title>
        <authorList>
            <person name="Dupont C.L."/>
            <person name="Rusch D.B."/>
            <person name="Yooseph S."/>
            <person name="Lombardo M.J."/>
            <person name="Richter R.A."/>
            <person name="Valas R."/>
            <person name="Novotny M."/>
            <person name="Yee-Greenbaum J."/>
            <person name="Selengut J.D."/>
            <person name="Haft D.H."/>
            <person name="Halpern A.L."/>
            <person name="Lasken R.S."/>
            <person name="Nealson K."/>
            <person name="Friedman R."/>
            <person name="Venter J.C."/>
        </authorList>
    </citation>
    <scope>NUCLEOTIDE SEQUENCE [LARGE SCALE GENOMIC DNA]</scope>
</reference>
<organism evidence="1 2">
    <name type="scientific">SAR86 cluster bacterium SAR86A</name>
    <dbReference type="NCBI Taxonomy" id="1123866"/>
    <lineage>
        <taxon>Bacteria</taxon>
        <taxon>Pseudomonadati</taxon>
        <taxon>Pseudomonadota</taxon>
        <taxon>Gammaproteobacteria</taxon>
        <taxon>SAR86 cluster</taxon>
    </lineage>
</organism>
<dbReference type="CDD" id="cd02440">
    <property type="entry name" value="AdoMet_MTases"/>
    <property type="match status" value="1"/>
</dbReference>
<dbReference type="PANTHER" id="PTHR36112:SF1">
    <property type="entry name" value="RIBOSOMAL RNA SMALL SUBUNIT METHYLTRANSFERASE J"/>
    <property type="match status" value="1"/>
</dbReference>
<accession>J4KRZ4</accession>
<dbReference type="STRING" id="1123866.NT01SARS_0287"/>
<evidence type="ECO:0008006" key="3">
    <source>
        <dbReference type="Google" id="ProtNLM"/>
    </source>
</evidence>
<name>J4KRZ4_9GAMM</name>
<evidence type="ECO:0000313" key="1">
    <source>
        <dbReference type="EMBL" id="EJP71809.1"/>
    </source>
</evidence>
<dbReference type="InterPro" id="IPR007536">
    <property type="entry name" value="16SrRNA_methylTrfase_J"/>
</dbReference>
<dbReference type="Proteomes" id="UP000010305">
    <property type="component" value="Unassembled WGS sequence"/>
</dbReference>
<evidence type="ECO:0000313" key="2">
    <source>
        <dbReference type="Proteomes" id="UP000010305"/>
    </source>
</evidence>
<sequence>MQIHLDRSLIDKNIKFIAHDLGLNINHQIPSEPYLKYDEKGLSFIKDPNNPREYIHIDYLKGRAGWRLNRSNHESNLKKALGKNQKKLHIFDATGGLLLDTMIFLSLGHKVTAIEQSKILFYLVKDALNRAESKLSFIKNLDFRFGNSIDLYKTIERPIDIIYLDPMYPILKKNQKKSLEIETIRFLLKEEKIEGNDQDMIKKFLEYDHKKIILKRPLKSEIYSNINYQVKGKTTRFDIYL</sequence>
<gene>
    <name evidence="1" type="ORF">NT01SARS_0287</name>
</gene>
<dbReference type="InterPro" id="IPR029063">
    <property type="entry name" value="SAM-dependent_MTases_sf"/>
</dbReference>
<dbReference type="GO" id="GO:0008990">
    <property type="term" value="F:rRNA (guanine-N2-)-methyltransferase activity"/>
    <property type="evidence" value="ECO:0007669"/>
    <property type="project" value="InterPro"/>
</dbReference>
<dbReference type="AlphaFoldDB" id="J4KRZ4"/>
<dbReference type="HOGENOM" id="CLU_076324_0_0_6"/>
<dbReference type="PANTHER" id="PTHR36112">
    <property type="entry name" value="RIBOSOMAL RNA SMALL SUBUNIT METHYLTRANSFERASE J"/>
    <property type="match status" value="1"/>
</dbReference>
<proteinExistence type="predicted"/>